<evidence type="ECO:0000313" key="2">
    <source>
        <dbReference type="Proteomes" id="UP000676169"/>
    </source>
</evidence>
<keyword evidence="2" id="KW-1185">Reference proteome</keyword>
<protein>
    <submittedName>
        <fullName evidence="1">Uncharacterized protein</fullName>
    </submittedName>
</protein>
<dbReference type="RefSeq" id="WP_211634009.1">
    <property type="nucleotide sequence ID" value="NZ_CP073100.1"/>
</dbReference>
<dbReference type="Proteomes" id="UP000676169">
    <property type="component" value="Chromosome"/>
</dbReference>
<gene>
    <name evidence="1" type="ORF">KBB96_07525</name>
</gene>
<reference evidence="1" key="1">
    <citation type="submission" date="2021-04" db="EMBL/GenBank/DDBJ databases">
        <title>Luteolibacter sp. 32A isolated from the skin of an Anderson's salamander (Ambystoma andersonii).</title>
        <authorList>
            <person name="Spergser J."/>
            <person name="Busse H.-J."/>
        </authorList>
    </citation>
    <scope>NUCLEOTIDE SEQUENCE</scope>
    <source>
        <strain evidence="1">32A</strain>
    </source>
</reference>
<sequence>MKLAAILGVIALVGIFFTVGVWTGISLKEVTASAPGKTEFRIHLNNLQRKDLTPQLREYLKSRIYYLASVMPKQDLPKDNFDYGPVDETVLAGASGIKDATSPKEVYERAMAKRGR</sequence>
<accession>A0A975PGH0</accession>
<dbReference type="KEGG" id="lamb:KBB96_07525"/>
<proteinExistence type="predicted"/>
<name>A0A975PGH0_9BACT</name>
<evidence type="ECO:0000313" key="1">
    <source>
        <dbReference type="EMBL" id="QUE52733.1"/>
    </source>
</evidence>
<organism evidence="1 2">
    <name type="scientific">Luteolibacter ambystomatis</name>
    <dbReference type="NCBI Taxonomy" id="2824561"/>
    <lineage>
        <taxon>Bacteria</taxon>
        <taxon>Pseudomonadati</taxon>
        <taxon>Verrucomicrobiota</taxon>
        <taxon>Verrucomicrobiia</taxon>
        <taxon>Verrucomicrobiales</taxon>
        <taxon>Verrucomicrobiaceae</taxon>
        <taxon>Luteolibacter</taxon>
    </lineage>
</organism>
<dbReference type="EMBL" id="CP073100">
    <property type="protein sequence ID" value="QUE52733.1"/>
    <property type="molecule type" value="Genomic_DNA"/>
</dbReference>
<dbReference type="AlphaFoldDB" id="A0A975PGH0"/>